<accession>A0A7S5DS68</accession>
<dbReference type="EMBL" id="MK318987">
    <property type="protein sequence ID" value="QCL10270.1"/>
    <property type="molecule type" value="Genomic_DNA"/>
</dbReference>
<proteinExistence type="predicted"/>
<keyword evidence="1" id="KW-0614">Plasmid</keyword>
<protein>
    <submittedName>
        <fullName evidence="1">Uncharacterized protein</fullName>
    </submittedName>
</protein>
<name>A0A7S5DS68_RHIRH</name>
<reference evidence="1" key="1">
    <citation type="submission" date="2018-12" db="EMBL/GenBank/DDBJ databases">
        <title>Three Rhizobium rhizogenes strains isolated from the same crown gall tumor carry diverse plasmids.</title>
        <authorList>
            <person name="Pulawska J."/>
            <person name="Kuzmanovic N."/>
        </authorList>
    </citation>
    <scope>NUCLEOTIDE SEQUENCE</scope>
    <source>
        <strain evidence="1">C6.5</strain>
        <plasmid evidence="1">pC6.5b</plasmid>
    </source>
</reference>
<evidence type="ECO:0000313" key="1">
    <source>
        <dbReference type="EMBL" id="QCL10270.1"/>
    </source>
</evidence>
<dbReference type="AlphaFoldDB" id="A0A7S5DS68"/>
<organism evidence="1">
    <name type="scientific">Rhizobium rhizogenes</name>
    <name type="common">Agrobacterium rhizogenes</name>
    <dbReference type="NCBI Taxonomy" id="359"/>
    <lineage>
        <taxon>Bacteria</taxon>
        <taxon>Pseudomonadati</taxon>
        <taxon>Pseudomonadota</taxon>
        <taxon>Alphaproteobacteria</taxon>
        <taxon>Hyphomicrobiales</taxon>
        <taxon>Rhizobiaceae</taxon>
        <taxon>Rhizobium/Agrobacterium group</taxon>
        <taxon>Rhizobium</taxon>
    </lineage>
</organism>
<geneLocation type="plasmid" evidence="1">
    <name>pC6.5b</name>
</geneLocation>
<gene>
    <name evidence="1" type="ORF">pC6.5b_376</name>
</gene>
<sequence length="55" mass="6250">MQQRSFVVSFSYTLDLKQSVKTDTDQRHFIPAGGQIQLFAALGNCGQRQKIYSQL</sequence>